<dbReference type="Pfam" id="PF05739">
    <property type="entry name" value="SNARE"/>
    <property type="match status" value="1"/>
</dbReference>
<evidence type="ECO:0000256" key="2">
    <source>
        <dbReference type="SAM" id="Phobius"/>
    </source>
</evidence>
<evidence type="ECO:0000259" key="4">
    <source>
        <dbReference type="Pfam" id="PF05739"/>
    </source>
</evidence>
<accession>A0ABD0UWB5</accession>
<dbReference type="AlphaFoldDB" id="A0ABD0UWB5"/>
<name>A0ABD0UWB5_DENTH</name>
<evidence type="ECO:0000313" key="5">
    <source>
        <dbReference type="EMBL" id="KAL0914757.1"/>
    </source>
</evidence>
<feature type="domain" description="Syntaxin N-terminal" evidence="3">
    <location>
        <begin position="1"/>
        <end position="143"/>
    </location>
</feature>
<keyword evidence="2" id="KW-1133">Transmembrane helix</keyword>
<reference evidence="5 6" key="1">
    <citation type="journal article" date="2024" name="Plant Biotechnol. J.">
        <title>Dendrobium thyrsiflorum genome and its molecular insights into genes involved in important horticultural traits.</title>
        <authorList>
            <person name="Chen B."/>
            <person name="Wang J.Y."/>
            <person name="Zheng P.J."/>
            <person name="Li K.L."/>
            <person name="Liang Y.M."/>
            <person name="Chen X.F."/>
            <person name="Zhang C."/>
            <person name="Zhao X."/>
            <person name="He X."/>
            <person name="Zhang G.Q."/>
            <person name="Liu Z.J."/>
            <person name="Xu Q."/>
        </authorList>
    </citation>
    <scope>NUCLEOTIDE SEQUENCE [LARGE SCALE GENOMIC DNA]</scope>
    <source>
        <strain evidence="5">GZMU011</strain>
    </source>
</reference>
<organism evidence="5 6">
    <name type="scientific">Dendrobium thyrsiflorum</name>
    <name type="common">Pinecone-like raceme dendrobium</name>
    <name type="synonym">Orchid</name>
    <dbReference type="NCBI Taxonomy" id="117978"/>
    <lineage>
        <taxon>Eukaryota</taxon>
        <taxon>Viridiplantae</taxon>
        <taxon>Streptophyta</taxon>
        <taxon>Embryophyta</taxon>
        <taxon>Tracheophyta</taxon>
        <taxon>Spermatophyta</taxon>
        <taxon>Magnoliopsida</taxon>
        <taxon>Liliopsida</taxon>
        <taxon>Asparagales</taxon>
        <taxon>Orchidaceae</taxon>
        <taxon>Epidendroideae</taxon>
        <taxon>Malaxideae</taxon>
        <taxon>Dendrobiinae</taxon>
        <taxon>Dendrobium</taxon>
    </lineage>
</organism>
<dbReference type="GO" id="GO:0015031">
    <property type="term" value="P:protein transport"/>
    <property type="evidence" value="ECO:0007669"/>
    <property type="project" value="UniProtKB-KW"/>
</dbReference>
<dbReference type="Pfam" id="PF00804">
    <property type="entry name" value="Syntaxin"/>
    <property type="match status" value="1"/>
</dbReference>
<dbReference type="Proteomes" id="UP001552299">
    <property type="component" value="Unassembled WGS sequence"/>
</dbReference>
<keyword evidence="1" id="KW-0813">Transport</keyword>
<comment type="caution">
    <text evidence="5">The sequence shown here is derived from an EMBL/GenBank/DDBJ whole genome shotgun (WGS) entry which is preliminary data.</text>
</comment>
<dbReference type="InterPro" id="IPR010989">
    <property type="entry name" value="SNARE"/>
</dbReference>
<dbReference type="InterPro" id="IPR006011">
    <property type="entry name" value="Syntaxin_N"/>
</dbReference>
<evidence type="ECO:0000256" key="1">
    <source>
        <dbReference type="ARBA" id="ARBA00022927"/>
    </source>
</evidence>
<keyword evidence="2" id="KW-0812">Transmembrane</keyword>
<gene>
    <name evidence="5" type="ORF">M5K25_015133</name>
</gene>
<keyword evidence="2" id="KW-0472">Membrane</keyword>
<dbReference type="Gene3D" id="1.20.58.70">
    <property type="match status" value="1"/>
</dbReference>
<protein>
    <submittedName>
        <fullName evidence="5">Uncharacterized protein</fullName>
    </submittedName>
</protein>
<evidence type="ECO:0000259" key="3">
    <source>
        <dbReference type="Pfam" id="PF00804"/>
    </source>
</evidence>
<dbReference type="EMBL" id="JANQDX010000012">
    <property type="protein sequence ID" value="KAL0914757.1"/>
    <property type="molecule type" value="Genomic_DNA"/>
</dbReference>
<dbReference type="InterPro" id="IPR000727">
    <property type="entry name" value="T_SNARE_dom"/>
</dbReference>
<dbReference type="SUPFAM" id="SSF47661">
    <property type="entry name" value="t-snare proteins"/>
    <property type="match status" value="1"/>
</dbReference>
<sequence length="208" mass="23732">MASIRNLLALLRAANEESISAWQQDVVRAARDRIDRHISEVVKTVVLRIRRRLQDMARSKAANRLLSGCSEGSAVDRIRTVLTNMLRSKLEELLTGVRQRIMEDFMKEVRHHYYTVTAEVPSDEVLEKMFAEGKSEEMLRRALYSSGRGRNAAHYINGGTKELNSANTYQRRSCKWFCIDFILLLVLVLPSIISLCTPNDHCLVQDPG</sequence>
<proteinExistence type="predicted"/>
<keyword evidence="1" id="KW-0653">Protein transport</keyword>
<keyword evidence="6" id="KW-1185">Reference proteome</keyword>
<evidence type="ECO:0000313" key="6">
    <source>
        <dbReference type="Proteomes" id="UP001552299"/>
    </source>
</evidence>
<feature type="domain" description="T-SNARE coiled-coil homology" evidence="4">
    <location>
        <begin position="151"/>
        <end position="189"/>
    </location>
</feature>
<feature type="transmembrane region" description="Helical" evidence="2">
    <location>
        <begin position="176"/>
        <end position="195"/>
    </location>
</feature>